<comment type="similarity">
    <text evidence="2">In the N-terminal section; belongs to the transposase 2 family.</text>
</comment>
<dbReference type="GO" id="GO:0032259">
    <property type="term" value="P:methylation"/>
    <property type="evidence" value="ECO:0007669"/>
    <property type="project" value="UniProtKB-KW"/>
</dbReference>
<name>A0A1Y1BKC2_9BURK</name>
<dbReference type="InterPro" id="IPR010095">
    <property type="entry name" value="Cas12f1-like_TNB"/>
</dbReference>
<keyword evidence="3" id="KW-0815">Transposition</keyword>
<evidence type="ECO:0000256" key="6">
    <source>
        <dbReference type="ARBA" id="ARBA00023125"/>
    </source>
</evidence>
<dbReference type="GO" id="GO:0008168">
    <property type="term" value="F:methyltransferase activity"/>
    <property type="evidence" value="ECO:0007669"/>
    <property type="project" value="UniProtKB-KW"/>
</dbReference>
<feature type="region of interest" description="Disordered" evidence="8">
    <location>
        <begin position="385"/>
        <end position="404"/>
    </location>
</feature>
<keyword evidence="12" id="KW-0808">Transferase</keyword>
<evidence type="ECO:0000256" key="2">
    <source>
        <dbReference type="ARBA" id="ARBA00011044"/>
    </source>
</evidence>
<evidence type="ECO:0000259" key="11">
    <source>
        <dbReference type="Pfam" id="PF12323"/>
    </source>
</evidence>
<proteinExistence type="inferred from homology"/>
<feature type="compositionally biased region" description="Polar residues" evidence="8">
    <location>
        <begin position="393"/>
        <end position="404"/>
    </location>
</feature>
<dbReference type="PANTHER" id="PTHR30405:SF25">
    <property type="entry name" value="RNA-GUIDED DNA ENDONUCLEASE INSQ-RELATED"/>
    <property type="match status" value="1"/>
</dbReference>
<dbReference type="GO" id="GO:0006310">
    <property type="term" value="P:DNA recombination"/>
    <property type="evidence" value="ECO:0007669"/>
    <property type="project" value="UniProtKB-KW"/>
</dbReference>
<keyword evidence="12" id="KW-0489">Methyltransferase</keyword>
<dbReference type="PANTHER" id="PTHR30405">
    <property type="entry name" value="TRANSPOSASE"/>
    <property type="match status" value="1"/>
</dbReference>
<dbReference type="GO" id="GO:0032196">
    <property type="term" value="P:transposition"/>
    <property type="evidence" value="ECO:0007669"/>
    <property type="project" value="UniProtKB-KW"/>
</dbReference>
<keyword evidence="5" id="KW-0862">Zinc</keyword>
<keyword evidence="4" id="KW-0479">Metal-binding</keyword>
<evidence type="ECO:0000313" key="13">
    <source>
        <dbReference type="Proteomes" id="UP000218432"/>
    </source>
</evidence>
<evidence type="ECO:0000256" key="7">
    <source>
        <dbReference type="ARBA" id="ARBA00023172"/>
    </source>
</evidence>
<dbReference type="InterPro" id="IPR021027">
    <property type="entry name" value="Transposase_put_HTH"/>
</dbReference>
<evidence type="ECO:0000256" key="8">
    <source>
        <dbReference type="SAM" id="MobiDB-lite"/>
    </source>
</evidence>
<dbReference type="EMBL" id="AP018111">
    <property type="protein sequence ID" value="BAX58769.1"/>
    <property type="molecule type" value="Genomic_DNA"/>
</dbReference>
<dbReference type="AlphaFoldDB" id="A0A1Y1BKC2"/>
<gene>
    <name evidence="12" type="ORF">BSFP_015870</name>
</gene>
<dbReference type="RefSeq" id="WP_096471770.1">
    <property type="nucleotide sequence ID" value="NZ_AP018111.1"/>
</dbReference>
<feature type="domain" description="Transposase putative helix-turn-helix" evidence="11">
    <location>
        <begin position="4"/>
        <end position="48"/>
    </location>
</feature>
<feature type="domain" description="Cas12f1-like TNB" evidence="10">
    <location>
        <begin position="305"/>
        <end position="371"/>
    </location>
</feature>
<feature type="domain" description="Probable transposase IS891/IS1136/IS1341" evidence="9">
    <location>
        <begin position="174"/>
        <end position="278"/>
    </location>
</feature>
<dbReference type="NCBIfam" id="NF040570">
    <property type="entry name" value="guided_TnpB"/>
    <property type="match status" value="1"/>
</dbReference>
<keyword evidence="6" id="KW-0238">DNA-binding</keyword>
<dbReference type="Pfam" id="PF01385">
    <property type="entry name" value="OrfB_IS605"/>
    <property type="match status" value="1"/>
</dbReference>
<protein>
    <submittedName>
        <fullName evidence="12">DNA-cytosine methyltransferase</fullName>
    </submittedName>
</protein>
<evidence type="ECO:0000256" key="4">
    <source>
        <dbReference type="ARBA" id="ARBA00022723"/>
    </source>
</evidence>
<evidence type="ECO:0000256" key="3">
    <source>
        <dbReference type="ARBA" id="ARBA00022578"/>
    </source>
</evidence>
<dbReference type="InterPro" id="IPR001959">
    <property type="entry name" value="Transposase"/>
</dbReference>
<sequence>MQRFQAFKYELMPTGEQRRQMRRFAGSCRFVFNHALAMQQANHETGGKYIGYVAMAKQLTMWRNSTETAWLKDSPVHSLQHALKDLERAYRNFFEKRAGFPRFKRKGHSDSFNYPDPKQIKLDQGNGRIFLPKLGWLRYRNSREVLGELRNVTVSVSGGKWFVSIRTRREVEIPVPRGGAIGIDMGIARFATLSNGTFYVPLNSFRRHEVVLRKAQRAMSRKTKLSNNWAKAKARVQRIYSRIGNARRDYLHKCSTAISQNHAMVCIEDLQVRSMSKSAVGSTETPSRNVRAKAGLNKAILDQGWSEFRRQLDYKLAWNGGLLVVVPARNTSRTCPACGHVSAENRSTQERFRCVGCTFEENADLVGAINVLRAGHARLACADTSPEVGASGQEPSEATMQSSI</sequence>
<dbReference type="Pfam" id="PF12323">
    <property type="entry name" value="HTH_OrfB_IS605"/>
    <property type="match status" value="1"/>
</dbReference>
<dbReference type="Pfam" id="PF07282">
    <property type="entry name" value="Cas12f1-like_TNB"/>
    <property type="match status" value="1"/>
</dbReference>
<dbReference type="GO" id="GO:0046872">
    <property type="term" value="F:metal ion binding"/>
    <property type="evidence" value="ECO:0007669"/>
    <property type="project" value="UniProtKB-KW"/>
</dbReference>
<dbReference type="Proteomes" id="UP000218432">
    <property type="component" value="Chromosome 1"/>
</dbReference>
<evidence type="ECO:0000259" key="9">
    <source>
        <dbReference type="Pfam" id="PF01385"/>
    </source>
</evidence>
<evidence type="ECO:0000256" key="5">
    <source>
        <dbReference type="ARBA" id="ARBA00022833"/>
    </source>
</evidence>
<comment type="similarity">
    <text evidence="1">In the C-terminal section; belongs to the transposase 35 family.</text>
</comment>
<organism evidence="12 13">
    <name type="scientific">Burkholderia stabilis</name>
    <dbReference type="NCBI Taxonomy" id="95485"/>
    <lineage>
        <taxon>Bacteria</taxon>
        <taxon>Pseudomonadati</taxon>
        <taxon>Pseudomonadota</taxon>
        <taxon>Betaproteobacteria</taxon>
        <taxon>Burkholderiales</taxon>
        <taxon>Burkholderiaceae</taxon>
        <taxon>Burkholderia</taxon>
        <taxon>Burkholderia cepacia complex</taxon>
    </lineage>
</organism>
<dbReference type="GO" id="GO:0003677">
    <property type="term" value="F:DNA binding"/>
    <property type="evidence" value="ECO:0007669"/>
    <property type="project" value="UniProtKB-KW"/>
</dbReference>
<dbReference type="InterPro" id="IPR051399">
    <property type="entry name" value="RNA-guided_DNA_endo/Transpos"/>
</dbReference>
<evidence type="ECO:0000313" key="12">
    <source>
        <dbReference type="EMBL" id="BAX58769.1"/>
    </source>
</evidence>
<keyword evidence="7" id="KW-0233">DNA recombination</keyword>
<accession>A0A1Y1BKC2</accession>
<reference evidence="12 13" key="1">
    <citation type="journal article" date="2017" name="Genome Announc.">
        <title>Complete Genome Sequence of Burkholderia stabilis FERMP-21014.</title>
        <authorList>
            <person name="Konishi K."/>
            <person name="Kumagai T."/>
            <person name="Sakasegawa S."/>
            <person name="Tamura T."/>
        </authorList>
    </citation>
    <scope>NUCLEOTIDE SEQUENCE [LARGE SCALE GENOMIC DNA]</scope>
    <source>
        <strain evidence="12 13">FERMP-21014</strain>
    </source>
</reference>
<evidence type="ECO:0000259" key="10">
    <source>
        <dbReference type="Pfam" id="PF07282"/>
    </source>
</evidence>
<evidence type="ECO:0000256" key="1">
    <source>
        <dbReference type="ARBA" id="ARBA00008761"/>
    </source>
</evidence>